<evidence type="ECO:0000259" key="2">
    <source>
        <dbReference type="Pfam" id="PF01926"/>
    </source>
</evidence>
<dbReference type="Pfam" id="PF01926">
    <property type="entry name" value="MMR_HSR1"/>
    <property type="match status" value="1"/>
</dbReference>
<keyword evidence="4" id="KW-1185">Reference proteome</keyword>
<evidence type="ECO:0000313" key="4">
    <source>
        <dbReference type="Proteomes" id="UP000284842"/>
    </source>
</evidence>
<feature type="region of interest" description="Disordered" evidence="1">
    <location>
        <begin position="290"/>
        <end position="359"/>
    </location>
</feature>
<feature type="compositionally biased region" description="Polar residues" evidence="1">
    <location>
        <begin position="350"/>
        <end position="359"/>
    </location>
</feature>
<protein>
    <recommendedName>
        <fullName evidence="2">G domain-containing protein</fullName>
    </recommendedName>
</protein>
<organism evidence="3 4">
    <name type="scientific">Panaeolus cyanescens</name>
    <dbReference type="NCBI Taxonomy" id="181874"/>
    <lineage>
        <taxon>Eukaryota</taxon>
        <taxon>Fungi</taxon>
        <taxon>Dikarya</taxon>
        <taxon>Basidiomycota</taxon>
        <taxon>Agaricomycotina</taxon>
        <taxon>Agaricomycetes</taxon>
        <taxon>Agaricomycetidae</taxon>
        <taxon>Agaricales</taxon>
        <taxon>Agaricineae</taxon>
        <taxon>Galeropsidaceae</taxon>
        <taxon>Panaeolus</taxon>
    </lineage>
</organism>
<dbReference type="EMBL" id="NHTK01005805">
    <property type="protein sequence ID" value="PPQ73645.1"/>
    <property type="molecule type" value="Genomic_DNA"/>
</dbReference>
<dbReference type="InParanoid" id="A0A409W598"/>
<proteinExistence type="predicted"/>
<dbReference type="InterPro" id="IPR006073">
    <property type="entry name" value="GTP-bd"/>
</dbReference>
<dbReference type="Gene3D" id="3.40.50.300">
    <property type="entry name" value="P-loop containing nucleotide triphosphate hydrolases"/>
    <property type="match status" value="1"/>
</dbReference>
<dbReference type="SUPFAM" id="SSF52540">
    <property type="entry name" value="P-loop containing nucleoside triphosphate hydrolases"/>
    <property type="match status" value="1"/>
</dbReference>
<evidence type="ECO:0000256" key="1">
    <source>
        <dbReference type="SAM" id="MobiDB-lite"/>
    </source>
</evidence>
<dbReference type="OrthoDB" id="8954335at2759"/>
<reference evidence="3 4" key="1">
    <citation type="journal article" date="2018" name="Evol. Lett.">
        <title>Horizontal gene cluster transfer increased hallucinogenic mushroom diversity.</title>
        <authorList>
            <person name="Reynolds H.T."/>
            <person name="Vijayakumar V."/>
            <person name="Gluck-Thaler E."/>
            <person name="Korotkin H.B."/>
            <person name="Matheny P.B."/>
            <person name="Slot J.C."/>
        </authorList>
    </citation>
    <scope>NUCLEOTIDE SEQUENCE [LARGE SCALE GENOMIC DNA]</scope>
    <source>
        <strain evidence="3 4">2629</strain>
    </source>
</reference>
<comment type="caution">
    <text evidence="3">The sequence shown here is derived from an EMBL/GenBank/DDBJ whole genome shotgun (WGS) entry which is preliminary data.</text>
</comment>
<dbReference type="Proteomes" id="UP000284842">
    <property type="component" value="Unassembled WGS sequence"/>
</dbReference>
<gene>
    <name evidence="3" type="ORF">CVT24_007631</name>
</gene>
<sequence length="431" mass="47409">MSQRYQLCANRLAGPTGAGKSTFLEALAGDKSLQISKDQLEGCTQTVTAYEIENACFYYTGEDEICLLDSPGFSDSDISEAEIVEMVTQWLQNHNADRLHSLLYFCPITDIRLPGSRRRTINMLKSFIKASNPSVNGLTNDGSLTIATTMWDNVWNERVRERAEKNYAQLKDNVFEDMIANGAGIAKFMNTQSSSLHILDSSRVSWGNANGNAYSTYRNVQPLGKMSYGRFIYTDLLERIEAALQLKQILEFDLKQAKTFGDRTLAYILEGRLQTVERVLGNFVLQLQKFGEPPEGMPAPSTVLSLMPGPSETLPQSAHHDAFDAPVATDDQERPPSQASVTPGGEPQSGHDSTPMNTTDQALAPMVWGALTGKATKLPNGGRTSTVLKRQVAADDKIGHGLLRGLTSHRGQSTYYWLGSNAETTQVQDLN</sequence>
<evidence type="ECO:0000313" key="3">
    <source>
        <dbReference type="EMBL" id="PPQ73645.1"/>
    </source>
</evidence>
<name>A0A409W598_9AGAR</name>
<dbReference type="AlphaFoldDB" id="A0A409W598"/>
<dbReference type="InterPro" id="IPR027417">
    <property type="entry name" value="P-loop_NTPase"/>
</dbReference>
<feature type="domain" description="G" evidence="2">
    <location>
        <begin position="12"/>
        <end position="99"/>
    </location>
</feature>
<dbReference type="GO" id="GO:0005525">
    <property type="term" value="F:GTP binding"/>
    <property type="evidence" value="ECO:0007669"/>
    <property type="project" value="InterPro"/>
</dbReference>
<accession>A0A409W598</accession>